<dbReference type="AlphaFoldDB" id="A0A915J1F2"/>
<evidence type="ECO:0000313" key="2">
    <source>
        <dbReference type="Proteomes" id="UP000887565"/>
    </source>
</evidence>
<organism evidence="2 3">
    <name type="scientific">Romanomermis culicivorax</name>
    <name type="common">Nematode worm</name>
    <dbReference type="NCBI Taxonomy" id="13658"/>
    <lineage>
        <taxon>Eukaryota</taxon>
        <taxon>Metazoa</taxon>
        <taxon>Ecdysozoa</taxon>
        <taxon>Nematoda</taxon>
        <taxon>Enoplea</taxon>
        <taxon>Dorylaimia</taxon>
        <taxon>Mermithida</taxon>
        <taxon>Mermithoidea</taxon>
        <taxon>Mermithidae</taxon>
        <taxon>Romanomermis</taxon>
    </lineage>
</organism>
<feature type="compositionally biased region" description="Low complexity" evidence="1">
    <location>
        <begin position="56"/>
        <end position="73"/>
    </location>
</feature>
<name>A0A915J1F2_ROMCU</name>
<dbReference type="PANTHER" id="PTHR46880">
    <property type="entry name" value="RAS-ASSOCIATING DOMAIN-CONTAINING PROTEIN"/>
    <property type="match status" value="1"/>
</dbReference>
<evidence type="ECO:0000313" key="3">
    <source>
        <dbReference type="WBParaSite" id="nRc.2.0.1.t20291-RA"/>
    </source>
</evidence>
<dbReference type="PANTHER" id="PTHR46880:SF5">
    <property type="entry name" value="DUF4371 DOMAIN-CONTAINING PROTEIN"/>
    <property type="match status" value="1"/>
</dbReference>
<protein>
    <submittedName>
        <fullName evidence="3">DUF4371 domain-containing protein</fullName>
    </submittedName>
</protein>
<reference evidence="3" key="1">
    <citation type="submission" date="2022-11" db="UniProtKB">
        <authorList>
            <consortium name="WormBaseParasite"/>
        </authorList>
    </citation>
    <scope>IDENTIFICATION</scope>
</reference>
<proteinExistence type="predicted"/>
<keyword evidence="2" id="KW-1185">Reference proteome</keyword>
<dbReference type="WBParaSite" id="nRc.2.0.1.t20291-RA">
    <property type="protein sequence ID" value="nRc.2.0.1.t20291-RA"/>
    <property type="gene ID" value="nRc.2.0.1.g20291"/>
</dbReference>
<evidence type="ECO:0000256" key="1">
    <source>
        <dbReference type="SAM" id="MobiDB-lite"/>
    </source>
</evidence>
<accession>A0A915J1F2</accession>
<dbReference type="Proteomes" id="UP000887565">
    <property type="component" value="Unplaced"/>
</dbReference>
<sequence length="265" mass="29415">MNDREKLSLIAKMNQLFCLSNKGGEHLATTSQQSLNKFFKRQKAASAEVVQSPATENLEQNNSSSESADSESGYSDDEKIVVTKVLRNDIGFTSHVNESTDVADQKHLILYTTYVDQKTAEPTTRFLGLVEVLKANARSIARLIKNYLTEAGILLHKILHFTSDGASVMLGRQNGVAAFLRSKYGVDHLTDLHCAAYREAFAIKHILNDIVSCSLSILSDQFLGHILTAGSTYQDFKKNEIEWSDLIRPETKSDGITDLVSKKTK</sequence>
<feature type="region of interest" description="Disordered" evidence="1">
    <location>
        <begin position="49"/>
        <end position="76"/>
    </location>
</feature>